<name>A0A0F9FTK0_9ZZZZ</name>
<evidence type="ECO:0000313" key="1">
    <source>
        <dbReference type="EMBL" id="KKL60690.1"/>
    </source>
</evidence>
<protein>
    <submittedName>
        <fullName evidence="1">Uncharacterized protein</fullName>
    </submittedName>
</protein>
<sequence>GRGGEMTWTEYWAWLREVREEDLRRAIELRKVMTALVENESHP</sequence>
<comment type="caution">
    <text evidence="1">The sequence shown here is derived from an EMBL/GenBank/DDBJ whole genome shotgun (WGS) entry which is preliminary data.</text>
</comment>
<proteinExistence type="predicted"/>
<dbReference type="EMBL" id="LAZR01029063">
    <property type="protein sequence ID" value="KKL60690.1"/>
    <property type="molecule type" value="Genomic_DNA"/>
</dbReference>
<accession>A0A0F9FTK0</accession>
<feature type="non-terminal residue" evidence="1">
    <location>
        <position position="1"/>
    </location>
</feature>
<gene>
    <name evidence="1" type="ORF">LCGC14_2202820</name>
</gene>
<reference evidence="1" key="1">
    <citation type="journal article" date="2015" name="Nature">
        <title>Complex archaea that bridge the gap between prokaryotes and eukaryotes.</title>
        <authorList>
            <person name="Spang A."/>
            <person name="Saw J.H."/>
            <person name="Jorgensen S.L."/>
            <person name="Zaremba-Niedzwiedzka K."/>
            <person name="Martijn J."/>
            <person name="Lind A.E."/>
            <person name="van Eijk R."/>
            <person name="Schleper C."/>
            <person name="Guy L."/>
            <person name="Ettema T.J."/>
        </authorList>
    </citation>
    <scope>NUCLEOTIDE SEQUENCE</scope>
</reference>
<dbReference type="AlphaFoldDB" id="A0A0F9FTK0"/>
<organism evidence="1">
    <name type="scientific">marine sediment metagenome</name>
    <dbReference type="NCBI Taxonomy" id="412755"/>
    <lineage>
        <taxon>unclassified sequences</taxon>
        <taxon>metagenomes</taxon>
        <taxon>ecological metagenomes</taxon>
    </lineage>
</organism>